<dbReference type="Proteomes" id="UP000595895">
    <property type="component" value="Chromosome"/>
</dbReference>
<gene>
    <name evidence="1" type="ORF">JG540_08500</name>
</gene>
<dbReference type="AlphaFoldDB" id="A0A7T7M9X8"/>
<name>A0A7T7M9X8_9ACTO</name>
<reference evidence="1 2" key="1">
    <citation type="submission" date="2020-12" db="EMBL/GenBank/DDBJ databases">
        <authorList>
            <person name="Zhou J."/>
        </authorList>
    </citation>
    <scope>NUCLEOTIDE SEQUENCE [LARGE SCALE GENOMIC DNA]</scope>
    <source>
        <strain evidence="1 2">CCUG 61299</strain>
    </source>
</reference>
<keyword evidence="2" id="KW-1185">Reference proteome</keyword>
<dbReference type="RefSeq" id="WP_200275341.1">
    <property type="nucleotide sequence ID" value="NZ_CP066802.1"/>
</dbReference>
<organism evidence="1 2">
    <name type="scientific">Actinomyces weissii</name>
    <dbReference type="NCBI Taxonomy" id="675090"/>
    <lineage>
        <taxon>Bacteria</taxon>
        <taxon>Bacillati</taxon>
        <taxon>Actinomycetota</taxon>
        <taxon>Actinomycetes</taxon>
        <taxon>Actinomycetales</taxon>
        <taxon>Actinomycetaceae</taxon>
        <taxon>Actinomyces</taxon>
    </lineage>
</organism>
<accession>A0A7T7M9X8</accession>
<proteinExistence type="predicted"/>
<sequence length="59" mass="6207">MTKAATGQARPGRISGIMRITFDTPGGLALFVIDLDASAPFAGPWRPGAGVERVRYAMS</sequence>
<evidence type="ECO:0000313" key="2">
    <source>
        <dbReference type="Proteomes" id="UP000595895"/>
    </source>
</evidence>
<evidence type="ECO:0000313" key="1">
    <source>
        <dbReference type="EMBL" id="QQM67067.1"/>
    </source>
</evidence>
<dbReference type="EMBL" id="CP066802">
    <property type="protein sequence ID" value="QQM67067.1"/>
    <property type="molecule type" value="Genomic_DNA"/>
</dbReference>
<protein>
    <submittedName>
        <fullName evidence="1">Uncharacterized protein</fullName>
    </submittedName>
</protein>
<dbReference type="KEGG" id="awe:JG540_08500"/>